<protein>
    <submittedName>
        <fullName evidence="13">ABC transporter permease</fullName>
    </submittedName>
    <submittedName>
        <fullName evidence="12">ABC transporter, membrane spanning protein (Nitrate/sulfonates)</fullName>
    </submittedName>
</protein>
<keyword evidence="14" id="KW-1185">Reference proteome</keyword>
<dbReference type="Proteomes" id="UP000000813">
    <property type="component" value="Plasmid Ti"/>
</dbReference>
<dbReference type="PANTHER" id="PTHR30151">
    <property type="entry name" value="ALKANE SULFONATE ABC TRANSPORTER-RELATED, MEMBRANE SUBUNIT"/>
    <property type="match status" value="1"/>
</dbReference>
<keyword evidence="7 9" id="KW-0472">Membrane</keyword>
<dbReference type="PIR" id="AG3234">
    <property type="entry name" value="AG3234"/>
</dbReference>
<accession>A9CKZ3</accession>
<comment type="function">
    <text evidence="8">Probably part of an ABC transporter complex. Probably responsible for the translocation of the substrate across the membrane.</text>
</comment>
<name>A0A2Z2PJR1_AGRFC</name>
<reference evidence="12" key="1">
    <citation type="journal article" date="2001" name="Science">
        <title>The genome of the natural genetic engineer Agrobacterium tumefaciens C58.</title>
        <authorList>
            <person name="Wood D.W."/>
            <person name="Setubal J.C."/>
            <person name="Kaul R."/>
            <person name="Monks D.E."/>
            <person name="Kitajima J.P."/>
            <person name="Okura V.K."/>
            <person name="Zhou Y."/>
            <person name="Chen L."/>
            <person name="Wood G.E."/>
            <person name="Almeida N.F.Jr."/>
            <person name="Woo L."/>
            <person name="Chen Y."/>
            <person name="Paulsen I.T."/>
            <person name="Eisen J.A."/>
            <person name="Karp P.D."/>
            <person name="Bovee D.Sr."/>
            <person name="Chapman P."/>
            <person name="Clendenning J."/>
            <person name="Deatherage G."/>
            <person name="Gillet W."/>
            <person name="Grant C."/>
            <person name="Kutyavin T."/>
            <person name="Levy R."/>
            <person name="Li M.J."/>
            <person name="McClelland E."/>
            <person name="Palmieri A."/>
            <person name="Raymond C."/>
            <person name="Rouse G."/>
            <person name="Saenphimmachak C."/>
            <person name="Wu Z."/>
            <person name="Romero P."/>
            <person name="Gordon D."/>
            <person name="Zhang S."/>
            <person name="Yoo H."/>
            <person name="Tao Y."/>
            <person name="Biddle P."/>
            <person name="Jung M."/>
            <person name="Krespan W."/>
            <person name="Perry M."/>
            <person name="Gordon-Kamm B."/>
            <person name="Liao L."/>
            <person name="Kim S."/>
            <person name="Hendrick C."/>
            <person name="Zhao Z.Y."/>
            <person name="Dolan M."/>
            <person name="Chumley F."/>
            <person name="Tingey S.V."/>
            <person name="Tomb J.F."/>
            <person name="Gordon M.P."/>
            <person name="Olson M.V."/>
            <person name="Nester E.W."/>
        </authorList>
    </citation>
    <scope>NUCLEOTIDE SEQUENCE</scope>
    <source>
        <strain evidence="12">C58</strain>
    </source>
</reference>
<keyword evidence="5 9" id="KW-0812">Transmembrane</keyword>
<dbReference type="InterPro" id="IPR000515">
    <property type="entry name" value="MetI-like"/>
</dbReference>
<comment type="subcellular location">
    <subcellularLocation>
        <location evidence="1 9">Cell membrane</location>
        <topology evidence="1 9">Multi-pass membrane protein</topology>
    </subcellularLocation>
</comment>
<feature type="transmembrane region" description="Helical" evidence="9">
    <location>
        <begin position="157"/>
        <end position="176"/>
    </location>
</feature>
<evidence type="ECO:0000256" key="1">
    <source>
        <dbReference type="ARBA" id="ARBA00004651"/>
    </source>
</evidence>
<organism evidence="13">
    <name type="scientific">Agrobacterium fabrum (strain C58 / ATCC 33970)</name>
    <name type="common">Agrobacterium tumefaciens (strain C58)</name>
    <dbReference type="NCBI Taxonomy" id="176299"/>
    <lineage>
        <taxon>Bacteria</taxon>
        <taxon>Pseudomonadati</taxon>
        <taxon>Pseudomonadota</taxon>
        <taxon>Alphaproteobacteria</taxon>
        <taxon>Hyphomicrobiales</taxon>
        <taxon>Rhizobiaceae</taxon>
        <taxon>Rhizobium/Agrobacterium group</taxon>
        <taxon>Agrobacterium</taxon>
        <taxon>Agrobacterium tumefaciens complex</taxon>
    </lineage>
</organism>
<dbReference type="HOGENOM" id="CLU_046113_1_1_5"/>
<dbReference type="EMBL" id="KY000036">
    <property type="protein sequence ID" value="ASK42590.1"/>
    <property type="molecule type" value="Genomic_DNA"/>
</dbReference>
<dbReference type="OrthoDB" id="9799271at2"/>
<keyword evidence="3 9" id="KW-0813">Transport</keyword>
<geneLocation type="plasmid" evidence="13">
    <name>pTi_GV3101</name>
</geneLocation>
<sequence>MDDSQRSVHSGAFNSRDAPRLSFPGCQTQRRGSREDGGIVSKQAVSTTIGHSVPSYRPLALLSAFAVRVGPLVALVTVWQVACDFGAVRPVLLPAPSTIVRTIWNMTLSGELAEHVAVSSARVLQGFGIAAVLALALGIVMGLIGPLNRLADLMVQVLKPIPPIAWIPLSILWFGIGEEAKIFIIVLGAFFPILVSTLDAVHQTDVRYVELARVLEVPRLNFIRQVMIPGALPQIMSGLRLGITMSWMCVVAAELIAASSGIGFLIMDGRVMSNASVVLAGMITLGVLGKLTDDALRFAERRLVRWRAGFSGL</sequence>
<accession>A0A2Z2PJR1</accession>
<dbReference type="CDD" id="cd06261">
    <property type="entry name" value="TM_PBP2"/>
    <property type="match status" value="1"/>
</dbReference>
<evidence type="ECO:0000313" key="14">
    <source>
        <dbReference type="Proteomes" id="UP000000813"/>
    </source>
</evidence>
<reference evidence="12" key="3">
    <citation type="submission" date="2001-08" db="EMBL/GenBank/DDBJ databases">
        <title>Complete Genome Sequence of Agrobacterium tumefaciens C58 (Rhizobium radiobacter C58), the Causative Agent of Crown Gall Disease in Plants.</title>
        <authorList>
            <person name="Hinkle G."/>
            <person name="Slater S.C."/>
            <person name="Goodner B."/>
        </authorList>
    </citation>
    <scope>NUCLEOTIDE SEQUENCE</scope>
    <source>
        <strain evidence="12">C58</strain>
        <plasmid evidence="12">Ti</plasmid>
    </source>
</reference>
<evidence type="ECO:0000256" key="3">
    <source>
        <dbReference type="ARBA" id="ARBA00022448"/>
    </source>
</evidence>
<evidence type="ECO:0000313" key="12">
    <source>
        <dbReference type="EMBL" id="AAK91017.1"/>
    </source>
</evidence>
<dbReference type="EnsemblBacteria" id="AAK91017">
    <property type="protein sequence ID" value="AAK91017"/>
    <property type="gene ID" value="Atu6057"/>
</dbReference>
<dbReference type="PROSITE" id="PS50928">
    <property type="entry name" value="ABC_TM1"/>
    <property type="match status" value="1"/>
</dbReference>
<reference evidence="13" key="5">
    <citation type="submission" date="2016-10" db="EMBL/GenBank/DDBJ databases">
        <title>Agrobacterium Ti plasmids: Classification based on T-DNA and Vir regions organization.</title>
        <authorList>
            <person name="Nabi N."/>
            <person name="Vial L."/>
            <person name="Ben Hafsa A."/>
            <person name="Chapulliot D."/>
            <person name="Berard A."/>
            <person name="Chauveau A."/>
            <person name="Le Paslier M.-C."/>
            <person name="Harzallah Skhiri F."/>
            <person name="Brunel D."/>
            <person name="Nesme X."/>
            <person name="Chaouachi M."/>
        </authorList>
    </citation>
    <scope>NUCLEOTIDE SEQUENCE</scope>
    <source>
        <plasmid evidence="13">pTi_GV3101</plasmid>
    </source>
</reference>
<dbReference type="Gene3D" id="1.10.3720.10">
    <property type="entry name" value="MetI-like"/>
    <property type="match status" value="1"/>
</dbReference>
<keyword evidence="13" id="KW-0614">Plasmid</keyword>
<dbReference type="GO" id="GO:0042918">
    <property type="term" value="P:alkanesulfonate transmembrane transport"/>
    <property type="evidence" value="ECO:0007669"/>
    <property type="project" value="UniProtKB-ARBA"/>
</dbReference>
<comment type="similarity">
    <text evidence="2 9">Belongs to the binding-protein-dependent transport system permease family.</text>
</comment>
<reference evidence="12 14" key="2">
    <citation type="journal article" date="2001" name="Science">
        <title>Genome sequence of the plant pathogen and biotechnology agent Agrobacterium tumefaciens C58.</title>
        <authorList>
            <person name="Goodner B."/>
            <person name="Hinkle G."/>
            <person name="Gattung S."/>
            <person name="Miller N."/>
            <person name="Blanchard M."/>
            <person name="Qurollo B."/>
            <person name="Goldman B.S."/>
            <person name="Cao Y."/>
            <person name="Askenazi M."/>
            <person name="Halling C."/>
            <person name="Mullin L."/>
            <person name="Houmiel K."/>
            <person name="Gordon J."/>
            <person name="Vaudin M."/>
            <person name="Iartchouk O."/>
            <person name="Epp A."/>
            <person name="Liu F."/>
            <person name="Wollam C."/>
            <person name="Allinger M."/>
            <person name="Doughty D."/>
            <person name="Scott C."/>
            <person name="Lappas C."/>
            <person name="Markelz B."/>
            <person name="Flanagan C."/>
            <person name="Crowell C."/>
            <person name="Gurson J."/>
            <person name="Lomo C."/>
            <person name="Sear C."/>
            <person name="Strub G."/>
            <person name="Cielo C."/>
            <person name="Slater S."/>
        </authorList>
    </citation>
    <scope>NUCLEOTIDE SEQUENCE [LARGE SCALE GENOMIC DNA]</scope>
    <source>
        <strain evidence="12">C58</strain>
        <strain evidence="14">C58 / ATCC 33970</strain>
        <plasmid evidence="14">Plasmid Ti</plasmid>
    </source>
</reference>
<gene>
    <name evidence="12" type="primary">ssuC</name>
    <name evidence="12" type="ordered locus">Atu6057</name>
</gene>
<dbReference type="AlphaFoldDB" id="A0A2Z2PJR1"/>
<feature type="transmembrane region" description="Helical" evidence="9">
    <location>
        <begin position="245"/>
        <end position="266"/>
    </location>
</feature>
<dbReference type="FunFam" id="1.10.3720.10:FF:000003">
    <property type="entry name" value="Aliphatic sulfonate ABC transporter permease"/>
    <property type="match status" value="1"/>
</dbReference>
<evidence type="ECO:0000256" key="9">
    <source>
        <dbReference type="RuleBase" id="RU363032"/>
    </source>
</evidence>
<evidence type="ECO:0000313" key="13">
    <source>
        <dbReference type="EMBL" id="ASK42590.1"/>
    </source>
</evidence>
<proteinExistence type="inferred from homology"/>
<reference evidence="12" key="4">
    <citation type="submission" date="2007-10" db="EMBL/GenBank/DDBJ databases">
        <authorList>
            <consortium name="agrobacterium.org"/>
            <person name="Slater S.C."/>
            <person name="Setubal J.C."/>
            <person name="Zhao Y."/>
            <person name="Goodner B."/>
            <person name="Houmiel K."/>
            <person name="Sun J."/>
            <person name="Kaul R."/>
            <person name="Goldman B."/>
            <person name="Chen Q."/>
            <person name="Huang W.Mun."/>
            <person name="Casjens S."/>
            <person name="Farrand S."/>
            <person name="Burr T."/>
            <person name="Nester E."/>
            <person name="Kadoi R."/>
            <person name="Ostheimer T."/>
            <person name="Pride N."/>
            <person name="Sabo A."/>
            <person name="Henry E."/>
            <person name="Telepak E."/>
            <person name="Wood D."/>
        </authorList>
    </citation>
    <scope>NUCLEOTIDE SEQUENCE</scope>
    <source>
        <strain evidence="12">C58</strain>
        <plasmid evidence="12">Ti</plasmid>
    </source>
</reference>
<feature type="transmembrane region" description="Helical" evidence="9">
    <location>
        <begin position="272"/>
        <end position="292"/>
    </location>
</feature>
<evidence type="ECO:0000256" key="7">
    <source>
        <dbReference type="ARBA" id="ARBA00023136"/>
    </source>
</evidence>
<evidence type="ECO:0000256" key="8">
    <source>
        <dbReference type="ARBA" id="ARBA00056719"/>
    </source>
</evidence>
<keyword evidence="6 9" id="KW-1133">Transmembrane helix</keyword>
<dbReference type="KEGG" id="atu:Atu6057"/>
<keyword evidence="4" id="KW-1003">Cell membrane</keyword>
<evidence type="ECO:0000259" key="11">
    <source>
        <dbReference type="PROSITE" id="PS50928"/>
    </source>
</evidence>
<evidence type="ECO:0000256" key="4">
    <source>
        <dbReference type="ARBA" id="ARBA00022475"/>
    </source>
</evidence>
<dbReference type="Pfam" id="PF00528">
    <property type="entry name" value="BPD_transp_1"/>
    <property type="match status" value="1"/>
</dbReference>
<dbReference type="InterPro" id="IPR035906">
    <property type="entry name" value="MetI-like_sf"/>
</dbReference>
<dbReference type="PATRIC" id="fig|176299.10.peg.5263"/>
<geneLocation type="plasmid" evidence="12 14">
    <name>Ti</name>
</geneLocation>
<feature type="transmembrane region" description="Helical" evidence="9">
    <location>
        <begin position="182"/>
        <end position="201"/>
    </location>
</feature>
<feature type="region of interest" description="Disordered" evidence="10">
    <location>
        <begin position="1"/>
        <end position="37"/>
    </location>
</feature>
<evidence type="ECO:0000256" key="6">
    <source>
        <dbReference type="ARBA" id="ARBA00022989"/>
    </source>
</evidence>
<evidence type="ECO:0000256" key="2">
    <source>
        <dbReference type="ARBA" id="ARBA00009306"/>
    </source>
</evidence>
<dbReference type="EMBL" id="AE007871">
    <property type="protein sequence ID" value="AAK91017.1"/>
    <property type="molecule type" value="Genomic_DNA"/>
</dbReference>
<evidence type="ECO:0000256" key="10">
    <source>
        <dbReference type="SAM" id="MobiDB-lite"/>
    </source>
</evidence>
<dbReference type="PANTHER" id="PTHR30151:SF38">
    <property type="entry name" value="ALIPHATIC SULFONATES TRANSPORT PERMEASE PROTEIN SSUC-RELATED"/>
    <property type="match status" value="1"/>
</dbReference>
<dbReference type="GO" id="GO:0005886">
    <property type="term" value="C:plasma membrane"/>
    <property type="evidence" value="ECO:0007669"/>
    <property type="project" value="UniProtKB-SubCell"/>
</dbReference>
<feature type="domain" description="ABC transmembrane type-1" evidence="11">
    <location>
        <begin position="120"/>
        <end position="296"/>
    </location>
</feature>
<feature type="transmembrane region" description="Helical" evidence="9">
    <location>
        <begin position="123"/>
        <end position="145"/>
    </location>
</feature>
<evidence type="ECO:0000256" key="5">
    <source>
        <dbReference type="ARBA" id="ARBA00022692"/>
    </source>
</evidence>
<dbReference type="SUPFAM" id="SSF161098">
    <property type="entry name" value="MetI-like"/>
    <property type="match status" value="1"/>
</dbReference>